<evidence type="ECO:0000313" key="2">
    <source>
        <dbReference type="EMBL" id="KAJ7003618.1"/>
    </source>
</evidence>
<gene>
    <name evidence="2" type="ORF">NC653_008738</name>
</gene>
<accession>A0AAD6R7I1</accession>
<feature type="compositionally biased region" description="Basic and acidic residues" evidence="1">
    <location>
        <begin position="1"/>
        <end position="16"/>
    </location>
</feature>
<sequence length="80" mass="9001">MTRKSIEKGDEREIFHKYPPPADFQLPSLRVTSVQTSGTIPRDPHITPLPPLPSTTTTTTTTRSLSEPNPHQNHRFLSPN</sequence>
<feature type="compositionally biased region" description="Low complexity" evidence="1">
    <location>
        <begin position="54"/>
        <end position="66"/>
    </location>
</feature>
<keyword evidence="3" id="KW-1185">Reference proteome</keyword>
<dbReference type="EMBL" id="JAQIZT010000003">
    <property type="protein sequence ID" value="KAJ7003618.1"/>
    <property type="molecule type" value="Genomic_DNA"/>
</dbReference>
<protein>
    <submittedName>
        <fullName evidence="2">Uncharacterized protein</fullName>
    </submittedName>
</protein>
<evidence type="ECO:0000256" key="1">
    <source>
        <dbReference type="SAM" id="MobiDB-lite"/>
    </source>
</evidence>
<proteinExistence type="predicted"/>
<name>A0AAD6R7I1_9ROSI</name>
<dbReference type="Proteomes" id="UP001164929">
    <property type="component" value="Chromosome 3"/>
</dbReference>
<feature type="region of interest" description="Disordered" evidence="1">
    <location>
        <begin position="1"/>
        <end position="80"/>
    </location>
</feature>
<organism evidence="2 3">
    <name type="scientific">Populus alba x Populus x berolinensis</name>
    <dbReference type="NCBI Taxonomy" id="444605"/>
    <lineage>
        <taxon>Eukaryota</taxon>
        <taxon>Viridiplantae</taxon>
        <taxon>Streptophyta</taxon>
        <taxon>Embryophyta</taxon>
        <taxon>Tracheophyta</taxon>
        <taxon>Spermatophyta</taxon>
        <taxon>Magnoliopsida</taxon>
        <taxon>eudicotyledons</taxon>
        <taxon>Gunneridae</taxon>
        <taxon>Pentapetalae</taxon>
        <taxon>rosids</taxon>
        <taxon>fabids</taxon>
        <taxon>Malpighiales</taxon>
        <taxon>Salicaceae</taxon>
        <taxon>Saliceae</taxon>
        <taxon>Populus</taxon>
    </lineage>
</organism>
<feature type="compositionally biased region" description="Polar residues" evidence="1">
    <location>
        <begin position="30"/>
        <end position="39"/>
    </location>
</feature>
<reference evidence="2" key="1">
    <citation type="journal article" date="2023" name="Mol. Ecol. Resour.">
        <title>Chromosome-level genome assembly of a triploid poplar Populus alba 'Berolinensis'.</title>
        <authorList>
            <person name="Chen S."/>
            <person name="Yu Y."/>
            <person name="Wang X."/>
            <person name="Wang S."/>
            <person name="Zhang T."/>
            <person name="Zhou Y."/>
            <person name="He R."/>
            <person name="Meng N."/>
            <person name="Wang Y."/>
            <person name="Liu W."/>
            <person name="Liu Z."/>
            <person name="Liu J."/>
            <person name="Guo Q."/>
            <person name="Huang H."/>
            <person name="Sederoff R.R."/>
            <person name="Wang G."/>
            <person name="Qu G."/>
            <person name="Chen S."/>
        </authorList>
    </citation>
    <scope>NUCLEOTIDE SEQUENCE</scope>
    <source>
        <strain evidence="2">SC-2020</strain>
    </source>
</reference>
<evidence type="ECO:0000313" key="3">
    <source>
        <dbReference type="Proteomes" id="UP001164929"/>
    </source>
</evidence>
<comment type="caution">
    <text evidence="2">The sequence shown here is derived from an EMBL/GenBank/DDBJ whole genome shotgun (WGS) entry which is preliminary data.</text>
</comment>
<dbReference type="AlphaFoldDB" id="A0AAD6R7I1"/>